<sequence length="82" mass="8693">MTAVTDSEFIALWNTAGSLAAVVAGVSEGAARPVPRWAVLARATPLRQAGLSLREHPDLPHANLYFSSFGTMSFMSSREASS</sequence>
<dbReference type="KEGG" id="uli:ETAA1_25000"/>
<proteinExistence type="predicted"/>
<accession>A0A517XSR4</accession>
<dbReference type="AlphaFoldDB" id="A0A517XSR4"/>
<protein>
    <submittedName>
        <fullName evidence="1">Uncharacterized protein</fullName>
    </submittedName>
</protein>
<organism evidence="1 2">
    <name type="scientific">Urbifossiella limnaea</name>
    <dbReference type="NCBI Taxonomy" id="2528023"/>
    <lineage>
        <taxon>Bacteria</taxon>
        <taxon>Pseudomonadati</taxon>
        <taxon>Planctomycetota</taxon>
        <taxon>Planctomycetia</taxon>
        <taxon>Gemmatales</taxon>
        <taxon>Gemmataceae</taxon>
        <taxon>Urbifossiella</taxon>
    </lineage>
</organism>
<reference evidence="1 2" key="1">
    <citation type="submission" date="2019-02" db="EMBL/GenBank/DDBJ databases">
        <title>Deep-cultivation of Planctomycetes and their phenomic and genomic characterization uncovers novel biology.</title>
        <authorList>
            <person name="Wiegand S."/>
            <person name="Jogler M."/>
            <person name="Boedeker C."/>
            <person name="Pinto D."/>
            <person name="Vollmers J."/>
            <person name="Rivas-Marin E."/>
            <person name="Kohn T."/>
            <person name="Peeters S.H."/>
            <person name="Heuer A."/>
            <person name="Rast P."/>
            <person name="Oberbeckmann S."/>
            <person name="Bunk B."/>
            <person name="Jeske O."/>
            <person name="Meyerdierks A."/>
            <person name="Storesund J.E."/>
            <person name="Kallscheuer N."/>
            <person name="Luecker S."/>
            <person name="Lage O.M."/>
            <person name="Pohl T."/>
            <person name="Merkel B.J."/>
            <person name="Hornburger P."/>
            <person name="Mueller R.-W."/>
            <person name="Bruemmer F."/>
            <person name="Labrenz M."/>
            <person name="Spormann A.M."/>
            <person name="Op den Camp H."/>
            <person name="Overmann J."/>
            <person name="Amann R."/>
            <person name="Jetten M.S.M."/>
            <person name="Mascher T."/>
            <person name="Medema M.H."/>
            <person name="Devos D.P."/>
            <person name="Kaster A.-K."/>
            <person name="Ovreas L."/>
            <person name="Rohde M."/>
            <person name="Galperin M.Y."/>
            <person name="Jogler C."/>
        </authorList>
    </citation>
    <scope>NUCLEOTIDE SEQUENCE [LARGE SCALE GENOMIC DNA]</scope>
    <source>
        <strain evidence="1 2">ETA_A1</strain>
    </source>
</reference>
<dbReference type="Proteomes" id="UP000319576">
    <property type="component" value="Chromosome"/>
</dbReference>
<gene>
    <name evidence="1" type="ORF">ETAA1_25000</name>
</gene>
<evidence type="ECO:0000313" key="1">
    <source>
        <dbReference type="EMBL" id="QDU20545.1"/>
    </source>
</evidence>
<dbReference type="EMBL" id="CP036273">
    <property type="protein sequence ID" value="QDU20545.1"/>
    <property type="molecule type" value="Genomic_DNA"/>
</dbReference>
<name>A0A517XSR4_9BACT</name>
<evidence type="ECO:0000313" key="2">
    <source>
        <dbReference type="Proteomes" id="UP000319576"/>
    </source>
</evidence>
<keyword evidence="2" id="KW-1185">Reference proteome</keyword>